<accession>A0A9P8RJY5</accession>
<gene>
    <name evidence="1" type="ORF">BKA67DRAFT_539303</name>
</gene>
<keyword evidence="2" id="KW-1185">Reference proteome</keyword>
<evidence type="ECO:0000313" key="1">
    <source>
        <dbReference type="EMBL" id="KAH6647441.1"/>
    </source>
</evidence>
<dbReference type="Proteomes" id="UP000758603">
    <property type="component" value="Unassembled WGS sequence"/>
</dbReference>
<dbReference type="AlphaFoldDB" id="A0A9P8RJY5"/>
<name>A0A9P8RJY5_9PEZI</name>
<dbReference type="EMBL" id="JAGPXC010000008">
    <property type="protein sequence ID" value="KAH6647441.1"/>
    <property type="molecule type" value="Genomic_DNA"/>
</dbReference>
<dbReference type="RefSeq" id="XP_045953953.1">
    <property type="nucleotide sequence ID" value="XM_046100612.1"/>
</dbReference>
<evidence type="ECO:0000313" key="2">
    <source>
        <dbReference type="Proteomes" id="UP000758603"/>
    </source>
</evidence>
<organism evidence="1 2">
    <name type="scientific">Truncatella angustata</name>
    <dbReference type="NCBI Taxonomy" id="152316"/>
    <lineage>
        <taxon>Eukaryota</taxon>
        <taxon>Fungi</taxon>
        <taxon>Dikarya</taxon>
        <taxon>Ascomycota</taxon>
        <taxon>Pezizomycotina</taxon>
        <taxon>Sordariomycetes</taxon>
        <taxon>Xylariomycetidae</taxon>
        <taxon>Amphisphaeriales</taxon>
        <taxon>Sporocadaceae</taxon>
        <taxon>Truncatella</taxon>
    </lineage>
</organism>
<protein>
    <submittedName>
        <fullName evidence="1">Uncharacterized protein</fullName>
    </submittedName>
</protein>
<sequence>MSAAMHHQGHSKSGGFKNPSSPDRAYHIFLSKFVHRFVIFGMHMISRSDILRPGGCKAVRVRRQSSQPAADSANSGNNAAARQARAGVFIDPDVKYITYLTEVDLKFLAATFLFKLKSKPQNSNHFESLLIAHHNAKHIKKIRALRQHKTKRAVSDQVHKHEGQRDAVVIRCRKHSVSASWSAPCRGLSRLRARYLWYRVSTQLASPLGASAQQK</sequence>
<dbReference type="GeneID" id="70129504"/>
<proteinExistence type="predicted"/>
<reference evidence="1" key="1">
    <citation type="journal article" date="2021" name="Nat. Commun.">
        <title>Genetic determinants of endophytism in the Arabidopsis root mycobiome.</title>
        <authorList>
            <person name="Mesny F."/>
            <person name="Miyauchi S."/>
            <person name="Thiergart T."/>
            <person name="Pickel B."/>
            <person name="Atanasova L."/>
            <person name="Karlsson M."/>
            <person name="Huettel B."/>
            <person name="Barry K.W."/>
            <person name="Haridas S."/>
            <person name="Chen C."/>
            <person name="Bauer D."/>
            <person name="Andreopoulos W."/>
            <person name="Pangilinan J."/>
            <person name="LaButti K."/>
            <person name="Riley R."/>
            <person name="Lipzen A."/>
            <person name="Clum A."/>
            <person name="Drula E."/>
            <person name="Henrissat B."/>
            <person name="Kohler A."/>
            <person name="Grigoriev I.V."/>
            <person name="Martin F.M."/>
            <person name="Hacquard S."/>
        </authorList>
    </citation>
    <scope>NUCLEOTIDE SEQUENCE</scope>
    <source>
        <strain evidence="1">MPI-SDFR-AT-0073</strain>
    </source>
</reference>
<comment type="caution">
    <text evidence="1">The sequence shown here is derived from an EMBL/GenBank/DDBJ whole genome shotgun (WGS) entry which is preliminary data.</text>
</comment>